<name>A0A1G6QCU6_NIADE</name>
<dbReference type="Pfam" id="PF14542">
    <property type="entry name" value="Acetyltransf_CG"/>
    <property type="match status" value="1"/>
</dbReference>
<feature type="domain" description="N-acetyltransferase" evidence="1">
    <location>
        <begin position="11"/>
        <end position="96"/>
    </location>
</feature>
<dbReference type="RefSeq" id="WP_090389969.1">
    <property type="nucleotide sequence ID" value="NZ_FMZO01000004.1"/>
</dbReference>
<dbReference type="SUPFAM" id="SSF55729">
    <property type="entry name" value="Acyl-CoA N-acyltransferases (Nat)"/>
    <property type="match status" value="1"/>
</dbReference>
<dbReference type="OrthoDB" id="1120671at2"/>
<dbReference type="InterPro" id="IPR045057">
    <property type="entry name" value="Gcn5-rel_NAT"/>
</dbReference>
<dbReference type="Proteomes" id="UP000198757">
    <property type="component" value="Unassembled WGS sequence"/>
</dbReference>
<evidence type="ECO:0000313" key="3">
    <source>
        <dbReference type="Proteomes" id="UP000198757"/>
    </source>
</evidence>
<accession>A0A1G6QCU6</accession>
<dbReference type="AlphaFoldDB" id="A0A1G6QCU6"/>
<dbReference type="PANTHER" id="PTHR31435:SF10">
    <property type="entry name" value="BSR4717 PROTEIN"/>
    <property type="match status" value="1"/>
</dbReference>
<reference evidence="3" key="1">
    <citation type="submission" date="2016-10" db="EMBL/GenBank/DDBJ databases">
        <authorList>
            <person name="Varghese N."/>
            <person name="Submissions S."/>
        </authorList>
    </citation>
    <scope>NUCLEOTIDE SEQUENCE [LARGE SCALE GENOMIC DNA]</scope>
    <source>
        <strain evidence="3">DSM 25811 / CCM 8410 / LMG 26954 / E90</strain>
    </source>
</reference>
<dbReference type="EMBL" id="FMZO01000004">
    <property type="protein sequence ID" value="SDC90199.1"/>
    <property type="molecule type" value="Genomic_DNA"/>
</dbReference>
<dbReference type="Gene3D" id="3.40.630.30">
    <property type="match status" value="1"/>
</dbReference>
<sequence>MKPEFTGIPLIKNDSEKQYELTIEGYTAVIRFNETPHHITLVHTEVPAELEGKGAGTAIVEKTLESIEQSGKTLVPLCPFVFAYIKRHPDWKRIVDPGFKGFNQA</sequence>
<dbReference type="STRING" id="1285928.SAMN04487894_104365"/>
<keyword evidence="3" id="KW-1185">Reference proteome</keyword>
<dbReference type="InterPro" id="IPR031165">
    <property type="entry name" value="GNAT_YJDJ"/>
</dbReference>
<organism evidence="2 3">
    <name type="scientific">Niabella drilacis (strain DSM 25811 / CCM 8410 / CCUG 62505 / LMG 26954 / E90)</name>
    <dbReference type="NCBI Taxonomy" id="1285928"/>
    <lineage>
        <taxon>Bacteria</taxon>
        <taxon>Pseudomonadati</taxon>
        <taxon>Bacteroidota</taxon>
        <taxon>Chitinophagia</taxon>
        <taxon>Chitinophagales</taxon>
        <taxon>Chitinophagaceae</taxon>
        <taxon>Niabella</taxon>
    </lineage>
</organism>
<gene>
    <name evidence="2" type="ORF">SAMN04487894_104365</name>
</gene>
<protein>
    <recommendedName>
        <fullName evidence="1">N-acetyltransferase domain-containing protein</fullName>
    </recommendedName>
</protein>
<evidence type="ECO:0000259" key="1">
    <source>
        <dbReference type="PROSITE" id="PS51729"/>
    </source>
</evidence>
<dbReference type="PROSITE" id="PS51729">
    <property type="entry name" value="GNAT_YJDJ"/>
    <property type="match status" value="1"/>
</dbReference>
<evidence type="ECO:0000313" key="2">
    <source>
        <dbReference type="EMBL" id="SDC90199.1"/>
    </source>
</evidence>
<proteinExistence type="predicted"/>
<dbReference type="PANTHER" id="PTHR31435">
    <property type="entry name" value="PROTEIN NATD1"/>
    <property type="match status" value="1"/>
</dbReference>
<dbReference type="InterPro" id="IPR016181">
    <property type="entry name" value="Acyl_CoA_acyltransferase"/>
</dbReference>